<sequence length="207" mass="21663">MWTRTLAKPMRRLNFPKDAPPAARPRLAVTDAARTPDPAAMAARLPPGTVVLFRHYDAPDRRALGARLARVCRQRRLYLLVAGDARLAAALGADGLHLPEYLARRGPPPVARLWLRRRGGVLTVAAHSPAALAWAAALGADLALLSPVFPTRSHPGAATLGPVRFALWAGRAGVPVAALGGVTAATARRLPGAAALAGVPPVATRLP</sequence>
<dbReference type="InterPro" id="IPR036206">
    <property type="entry name" value="ThiamineP_synth_sf"/>
</dbReference>
<dbReference type="EMBL" id="OCNJ01000002">
    <property type="protein sequence ID" value="SOD92029.1"/>
    <property type="molecule type" value="Genomic_DNA"/>
</dbReference>
<evidence type="ECO:0000313" key="2">
    <source>
        <dbReference type="EMBL" id="SOD92029.1"/>
    </source>
</evidence>
<name>A0A286GA54_9PROT</name>
<evidence type="ECO:0000313" key="3">
    <source>
        <dbReference type="Proteomes" id="UP000219621"/>
    </source>
</evidence>
<dbReference type="Gene3D" id="3.20.20.70">
    <property type="entry name" value="Aldolase class I"/>
    <property type="match status" value="1"/>
</dbReference>
<dbReference type="InterPro" id="IPR013785">
    <property type="entry name" value="Aldolase_TIM"/>
</dbReference>
<feature type="domain" description="Thiamine phosphate synthase/TenI" evidence="1">
    <location>
        <begin position="36"/>
        <end position="191"/>
    </location>
</feature>
<dbReference type="CDD" id="cd00564">
    <property type="entry name" value="TMP_TenI"/>
    <property type="match status" value="1"/>
</dbReference>
<proteinExistence type="predicted"/>
<dbReference type="SUPFAM" id="SSF51391">
    <property type="entry name" value="Thiamin phosphate synthase"/>
    <property type="match status" value="1"/>
</dbReference>
<dbReference type="Proteomes" id="UP000219621">
    <property type="component" value="Unassembled WGS sequence"/>
</dbReference>
<gene>
    <name evidence="2" type="ORF">SAMN05421508_102230</name>
</gene>
<protein>
    <submittedName>
        <fullName evidence="2">Thiamine-phosphate pyrophosphorylase</fullName>
    </submittedName>
</protein>
<reference evidence="2 3" key="1">
    <citation type="submission" date="2017-09" db="EMBL/GenBank/DDBJ databases">
        <authorList>
            <person name="Ehlers B."/>
            <person name="Leendertz F.H."/>
        </authorList>
    </citation>
    <scope>NUCLEOTIDE SEQUENCE [LARGE SCALE GENOMIC DNA]</scope>
    <source>
        <strain evidence="2 3">USBA 140</strain>
    </source>
</reference>
<dbReference type="GO" id="GO:0009228">
    <property type="term" value="P:thiamine biosynthetic process"/>
    <property type="evidence" value="ECO:0007669"/>
    <property type="project" value="UniProtKB-KW"/>
</dbReference>
<accession>A0A286GA54</accession>
<keyword evidence="3" id="KW-1185">Reference proteome</keyword>
<dbReference type="Pfam" id="PF02581">
    <property type="entry name" value="TMP-TENI"/>
    <property type="match status" value="1"/>
</dbReference>
<dbReference type="AlphaFoldDB" id="A0A286GA54"/>
<evidence type="ECO:0000259" key="1">
    <source>
        <dbReference type="Pfam" id="PF02581"/>
    </source>
</evidence>
<dbReference type="InterPro" id="IPR022998">
    <property type="entry name" value="ThiamineP_synth_TenI"/>
</dbReference>
<organism evidence="2 3">
    <name type="scientific">Caenispirillum bisanense</name>
    <dbReference type="NCBI Taxonomy" id="414052"/>
    <lineage>
        <taxon>Bacteria</taxon>
        <taxon>Pseudomonadati</taxon>
        <taxon>Pseudomonadota</taxon>
        <taxon>Alphaproteobacteria</taxon>
        <taxon>Rhodospirillales</taxon>
        <taxon>Novispirillaceae</taxon>
        <taxon>Caenispirillum</taxon>
    </lineage>
</organism>